<evidence type="ECO:0000313" key="2">
    <source>
        <dbReference type="WBParaSite" id="nRc.2.0.1.t40252-RA"/>
    </source>
</evidence>
<reference evidence="2" key="1">
    <citation type="submission" date="2022-11" db="UniProtKB">
        <authorList>
            <consortium name="WormBaseParasite"/>
        </authorList>
    </citation>
    <scope>IDENTIFICATION</scope>
</reference>
<accession>A0A915KN30</accession>
<keyword evidence="1" id="KW-1185">Reference proteome</keyword>
<evidence type="ECO:0000313" key="1">
    <source>
        <dbReference type="Proteomes" id="UP000887565"/>
    </source>
</evidence>
<dbReference type="WBParaSite" id="nRc.2.0.1.t40252-RA">
    <property type="protein sequence ID" value="nRc.2.0.1.t40252-RA"/>
    <property type="gene ID" value="nRc.2.0.1.g40252"/>
</dbReference>
<organism evidence="1 2">
    <name type="scientific">Romanomermis culicivorax</name>
    <name type="common">Nematode worm</name>
    <dbReference type="NCBI Taxonomy" id="13658"/>
    <lineage>
        <taxon>Eukaryota</taxon>
        <taxon>Metazoa</taxon>
        <taxon>Ecdysozoa</taxon>
        <taxon>Nematoda</taxon>
        <taxon>Enoplea</taxon>
        <taxon>Dorylaimia</taxon>
        <taxon>Mermithida</taxon>
        <taxon>Mermithoidea</taxon>
        <taxon>Mermithidae</taxon>
        <taxon>Romanomermis</taxon>
    </lineage>
</organism>
<dbReference type="Proteomes" id="UP000887565">
    <property type="component" value="Unplaced"/>
</dbReference>
<dbReference type="AlphaFoldDB" id="A0A915KN30"/>
<proteinExistence type="predicted"/>
<name>A0A915KN30_ROMCU</name>
<sequence>MPMLQQELRLTTHHDTVAFASLPFGSKNDKSVSGESTLNENVVSVVVHCVMDVSGLQDSTIWGALVP</sequence>
<protein>
    <submittedName>
        <fullName evidence="2">Uncharacterized protein</fullName>
    </submittedName>
</protein>